<dbReference type="Pfam" id="PF04321">
    <property type="entry name" value="RmlD_sub_bind"/>
    <property type="match status" value="1"/>
</dbReference>
<gene>
    <name evidence="8" type="primary">rmlD</name>
    <name evidence="8" type="ORF">GMA8713_00116</name>
</gene>
<proteinExistence type="inferred from homology"/>
<evidence type="ECO:0000256" key="2">
    <source>
        <dbReference type="ARBA" id="ARBA00010944"/>
    </source>
</evidence>
<protein>
    <recommendedName>
        <fullName evidence="4 6">dTDP-4-dehydrorhamnose reductase</fullName>
        <ecNumber evidence="3 6">1.1.1.133</ecNumber>
    </recommendedName>
</protein>
<dbReference type="InterPro" id="IPR005913">
    <property type="entry name" value="dTDP_dehydrorham_reduct"/>
</dbReference>
<keyword evidence="6" id="KW-0521">NADP</keyword>
<dbReference type="SUPFAM" id="SSF51735">
    <property type="entry name" value="NAD(P)-binding Rossmann-fold domains"/>
    <property type="match status" value="1"/>
</dbReference>
<dbReference type="EMBL" id="FIZY01000001">
    <property type="protein sequence ID" value="CZF77317.1"/>
    <property type="molecule type" value="Genomic_DNA"/>
</dbReference>
<evidence type="ECO:0000256" key="3">
    <source>
        <dbReference type="ARBA" id="ARBA00012929"/>
    </source>
</evidence>
<dbReference type="Proteomes" id="UP000073601">
    <property type="component" value="Unassembled WGS sequence"/>
</dbReference>
<comment type="catalytic activity">
    <reaction evidence="5 6">
        <text>dTDP-beta-L-rhamnose + NADP(+) = dTDP-4-dehydro-beta-L-rhamnose + NADPH + H(+)</text>
        <dbReference type="Rhea" id="RHEA:21796"/>
        <dbReference type="ChEBI" id="CHEBI:15378"/>
        <dbReference type="ChEBI" id="CHEBI:57510"/>
        <dbReference type="ChEBI" id="CHEBI:57783"/>
        <dbReference type="ChEBI" id="CHEBI:58349"/>
        <dbReference type="ChEBI" id="CHEBI:62830"/>
        <dbReference type="EC" id="1.1.1.133"/>
    </reaction>
</comment>
<comment type="cofactor">
    <cofactor evidence="6">
        <name>Mg(2+)</name>
        <dbReference type="ChEBI" id="CHEBI:18420"/>
    </cofactor>
    <text evidence="6">Binds 1 Mg(2+) ion per monomer.</text>
</comment>
<dbReference type="Gene3D" id="3.40.50.720">
    <property type="entry name" value="NAD(P)-binding Rossmann-like Domain"/>
    <property type="match status" value="1"/>
</dbReference>
<evidence type="ECO:0000256" key="4">
    <source>
        <dbReference type="ARBA" id="ARBA00017099"/>
    </source>
</evidence>
<evidence type="ECO:0000256" key="5">
    <source>
        <dbReference type="ARBA" id="ARBA00048200"/>
    </source>
</evidence>
<evidence type="ECO:0000259" key="7">
    <source>
        <dbReference type="Pfam" id="PF04321"/>
    </source>
</evidence>
<dbReference type="Gene3D" id="3.90.25.10">
    <property type="entry name" value="UDP-galactose 4-epimerase, domain 1"/>
    <property type="match status" value="1"/>
</dbReference>
<evidence type="ECO:0000313" key="8">
    <source>
        <dbReference type="EMBL" id="CZF77317.1"/>
    </source>
</evidence>
<organism evidence="8 9">
    <name type="scientific">Grimontia marina</name>
    <dbReference type="NCBI Taxonomy" id="646534"/>
    <lineage>
        <taxon>Bacteria</taxon>
        <taxon>Pseudomonadati</taxon>
        <taxon>Pseudomonadota</taxon>
        <taxon>Gammaproteobacteria</taxon>
        <taxon>Vibrionales</taxon>
        <taxon>Vibrionaceae</taxon>
        <taxon>Grimontia</taxon>
    </lineage>
</organism>
<feature type="domain" description="RmlD-like substrate binding" evidence="7">
    <location>
        <begin position="2"/>
        <end position="280"/>
    </location>
</feature>
<evidence type="ECO:0000313" key="9">
    <source>
        <dbReference type="Proteomes" id="UP000073601"/>
    </source>
</evidence>
<dbReference type="GO" id="GO:0019305">
    <property type="term" value="P:dTDP-rhamnose biosynthetic process"/>
    <property type="evidence" value="ECO:0007669"/>
    <property type="project" value="UniProtKB-UniPathway"/>
</dbReference>
<dbReference type="EC" id="1.1.1.133" evidence="3 6"/>
<dbReference type="CDD" id="cd05254">
    <property type="entry name" value="dTDP_HR_like_SDR_e"/>
    <property type="match status" value="1"/>
</dbReference>
<keyword evidence="6 8" id="KW-0560">Oxidoreductase</keyword>
<dbReference type="NCBIfam" id="TIGR01214">
    <property type="entry name" value="rmlD"/>
    <property type="match status" value="1"/>
</dbReference>
<comment type="similarity">
    <text evidence="2 6">Belongs to the dTDP-4-dehydrorhamnose reductase family.</text>
</comment>
<dbReference type="GO" id="GO:0008831">
    <property type="term" value="F:dTDP-4-dehydrorhamnose reductase activity"/>
    <property type="evidence" value="ECO:0007669"/>
    <property type="project" value="UniProtKB-EC"/>
</dbReference>
<dbReference type="AlphaFoldDB" id="A0A128ERV5"/>
<dbReference type="InterPro" id="IPR036291">
    <property type="entry name" value="NAD(P)-bd_dom_sf"/>
</dbReference>
<dbReference type="GO" id="GO:0009243">
    <property type="term" value="P:O antigen biosynthetic process"/>
    <property type="evidence" value="ECO:0007669"/>
    <property type="project" value="UniProtKB-UniPathway"/>
</dbReference>
<dbReference type="PANTHER" id="PTHR10491">
    <property type="entry name" value="DTDP-4-DEHYDRORHAMNOSE REDUCTASE"/>
    <property type="match status" value="1"/>
</dbReference>
<dbReference type="GO" id="GO:0005829">
    <property type="term" value="C:cytosol"/>
    <property type="evidence" value="ECO:0007669"/>
    <property type="project" value="TreeGrafter"/>
</dbReference>
<comment type="function">
    <text evidence="6">Catalyzes the reduction of dTDP-6-deoxy-L-lyxo-4-hexulose to yield dTDP-L-rhamnose.</text>
</comment>
<evidence type="ECO:0000256" key="1">
    <source>
        <dbReference type="ARBA" id="ARBA00004781"/>
    </source>
</evidence>
<dbReference type="UniPathway" id="UPA00281"/>
<sequence>MILVTGANGLLANEIRKLSNGKNVIFVLKEELDITCKNDVMEFFESNNEFTSVINCAAGADAEFIEENPDWGYEITVSGPSNLAEASKLFNFKLIHISTDYVFDGQKNTPYTEEDLTNGLSKYGQLKAEGEKAILELSESCAIVRTAWLFSEQKRDFIGTMERIAANRSSVNVVIDQIGSPTYAPDLAKALLVIATELRVGEKEIFHFSNDGVCSWYDLACQIMKGLNLDCKVEPILSHEFPTKAKRPNYSVLSKTKVKDRFSIQIRHYGDALNECLENIKSKG</sequence>
<reference evidence="9" key="1">
    <citation type="submission" date="2016-02" db="EMBL/GenBank/DDBJ databases">
        <authorList>
            <person name="Rodrigo-Torres Lidia"/>
            <person name="Arahal R.David."/>
        </authorList>
    </citation>
    <scope>NUCLEOTIDE SEQUENCE [LARGE SCALE GENOMIC DNA]</scope>
    <source>
        <strain evidence="9">CECT 8713</strain>
    </source>
</reference>
<name>A0A128ERV5_9GAMM</name>
<dbReference type="UniPathway" id="UPA00124"/>
<keyword evidence="9" id="KW-1185">Reference proteome</keyword>
<evidence type="ECO:0000256" key="6">
    <source>
        <dbReference type="RuleBase" id="RU364082"/>
    </source>
</evidence>
<dbReference type="InterPro" id="IPR029903">
    <property type="entry name" value="RmlD-like-bd"/>
</dbReference>
<dbReference type="RefSeq" id="WP_062704712.1">
    <property type="nucleotide sequence ID" value="NZ_CAWRCI010000001.1"/>
</dbReference>
<accession>A0A128ERV5</accession>
<dbReference type="OrthoDB" id="9803892at2"/>
<dbReference type="PANTHER" id="PTHR10491:SF4">
    <property type="entry name" value="METHIONINE ADENOSYLTRANSFERASE 2 SUBUNIT BETA"/>
    <property type="match status" value="1"/>
</dbReference>
<comment type="pathway">
    <text evidence="1 6">Carbohydrate biosynthesis; dTDP-L-rhamnose biosynthesis.</text>
</comment>